<accession>A0A7W0C6V8</accession>
<dbReference type="SUPFAM" id="SSF160719">
    <property type="entry name" value="gpW/gp25-like"/>
    <property type="match status" value="1"/>
</dbReference>
<dbReference type="PANTHER" id="PTHR38595">
    <property type="entry name" value="CYTOPLASMIC PROTEIN-RELATED"/>
    <property type="match status" value="1"/>
</dbReference>
<dbReference type="AlphaFoldDB" id="A0A7W0C6V8"/>
<sequence>MEGLRLLERLRAYEQDPDRRGVWNAELILASVLGHLKALLNTRQGSAMIADDLGLPDFTNMIRSFDDMTYEQLSGHIETVLEKYEPRLTRTRIEVLPKDDKVLKLKFKIEGKLRLPNSDMDISFETVVDPEGKIDLI</sequence>
<name>A0A7W0C6V8_9BACT</name>
<dbReference type="EMBL" id="JACDUS010000001">
    <property type="protein sequence ID" value="MBA2880269.1"/>
    <property type="molecule type" value="Genomic_DNA"/>
</dbReference>
<keyword evidence="3" id="KW-1185">Reference proteome</keyword>
<gene>
    <name evidence="2" type="ORF">HNR65_000576</name>
</gene>
<protein>
    <submittedName>
        <fullName evidence="2">Type VI secretion system protein</fullName>
    </submittedName>
</protein>
<evidence type="ECO:0000259" key="1">
    <source>
        <dbReference type="Pfam" id="PF04965"/>
    </source>
</evidence>
<dbReference type="NCBIfam" id="TIGR03357">
    <property type="entry name" value="VI_zyme"/>
    <property type="match status" value="1"/>
</dbReference>
<dbReference type="PANTHER" id="PTHR38595:SF2">
    <property type="entry name" value="TYPE VI SECRETION SYSTEM BASEPLATE SUBUNIT TSSE"/>
    <property type="match status" value="1"/>
</dbReference>
<dbReference type="InterPro" id="IPR017737">
    <property type="entry name" value="TssE1-like"/>
</dbReference>
<dbReference type="RefSeq" id="WP_181549918.1">
    <property type="nucleotide sequence ID" value="NZ_JACDUS010000001.1"/>
</dbReference>
<comment type="caution">
    <text evidence="2">The sequence shown here is derived from an EMBL/GenBank/DDBJ whole genome shotgun (WGS) entry which is preliminary data.</text>
</comment>
<reference evidence="2 3" key="1">
    <citation type="submission" date="2020-07" db="EMBL/GenBank/DDBJ databases">
        <title>Genomic Encyclopedia of Type Strains, Phase IV (KMG-IV): sequencing the most valuable type-strain genomes for metagenomic binning, comparative biology and taxonomic classification.</title>
        <authorList>
            <person name="Goeker M."/>
        </authorList>
    </citation>
    <scope>NUCLEOTIDE SEQUENCE [LARGE SCALE GENOMIC DNA]</scope>
    <source>
        <strain evidence="2 3">DSM 17721</strain>
    </source>
</reference>
<dbReference type="InterPro" id="IPR053176">
    <property type="entry name" value="T6SS_TssE1-like"/>
</dbReference>
<dbReference type="Pfam" id="PF04965">
    <property type="entry name" value="GPW_gp25"/>
    <property type="match status" value="1"/>
</dbReference>
<organism evidence="2 3">
    <name type="scientific">Desulfosalsimonas propionicica</name>
    <dbReference type="NCBI Taxonomy" id="332175"/>
    <lineage>
        <taxon>Bacteria</taxon>
        <taxon>Pseudomonadati</taxon>
        <taxon>Thermodesulfobacteriota</taxon>
        <taxon>Desulfobacteria</taxon>
        <taxon>Desulfobacterales</taxon>
        <taxon>Desulfosalsimonadaceae</taxon>
        <taxon>Desulfosalsimonas</taxon>
    </lineage>
</organism>
<dbReference type="Gene3D" id="3.10.450.40">
    <property type="match status" value="1"/>
</dbReference>
<evidence type="ECO:0000313" key="2">
    <source>
        <dbReference type="EMBL" id="MBA2880269.1"/>
    </source>
</evidence>
<dbReference type="InterPro" id="IPR007048">
    <property type="entry name" value="IraD/Gp25-like"/>
</dbReference>
<evidence type="ECO:0000313" key="3">
    <source>
        <dbReference type="Proteomes" id="UP000525298"/>
    </source>
</evidence>
<dbReference type="Proteomes" id="UP000525298">
    <property type="component" value="Unassembled WGS sequence"/>
</dbReference>
<proteinExistence type="predicted"/>
<feature type="domain" description="IraD/Gp25-like" evidence="1">
    <location>
        <begin position="30"/>
        <end position="115"/>
    </location>
</feature>